<dbReference type="SUPFAM" id="SSF52343">
    <property type="entry name" value="Ferredoxin reductase-like, C-terminal NADP-linked domain"/>
    <property type="match status" value="1"/>
</dbReference>
<dbReference type="SMART" id="SM00665">
    <property type="entry name" value="B561"/>
    <property type="match status" value="1"/>
</dbReference>
<dbReference type="InterPro" id="IPR001433">
    <property type="entry name" value="OxRdtase_FAD/NAD-bd"/>
</dbReference>
<dbReference type="EMBL" id="FN649743">
    <property type="protein sequence ID" value="CBN75606.1"/>
    <property type="molecule type" value="Genomic_DNA"/>
</dbReference>
<evidence type="ECO:0000259" key="15">
    <source>
        <dbReference type="PROSITE" id="PS50939"/>
    </source>
</evidence>
<dbReference type="PANTHER" id="PTHR11475">
    <property type="entry name" value="OXIDASE/PEROXIDASE"/>
    <property type="match status" value="1"/>
</dbReference>
<dbReference type="SUPFAM" id="SSF48113">
    <property type="entry name" value="Heme-dependent peroxidases"/>
    <property type="match status" value="1"/>
</dbReference>
<dbReference type="GO" id="GO:0006979">
    <property type="term" value="P:response to oxidative stress"/>
    <property type="evidence" value="ECO:0007669"/>
    <property type="project" value="InterPro"/>
</dbReference>
<dbReference type="Pfam" id="PF00173">
    <property type="entry name" value="Cyt-b5"/>
    <property type="match status" value="1"/>
</dbReference>
<feature type="domain" description="Cytochrome b5 heme-binding" evidence="13">
    <location>
        <begin position="978"/>
        <end position="1067"/>
    </location>
</feature>
<feature type="region of interest" description="Disordered" evidence="10">
    <location>
        <begin position="307"/>
        <end position="359"/>
    </location>
</feature>
<gene>
    <name evidence="16" type="ORF">Esi_0148_0052</name>
</gene>
<evidence type="ECO:0000256" key="4">
    <source>
        <dbReference type="ARBA" id="ARBA00022525"/>
    </source>
</evidence>
<evidence type="ECO:0000259" key="14">
    <source>
        <dbReference type="PROSITE" id="PS50836"/>
    </source>
</evidence>
<comment type="subcellular location">
    <subcellularLocation>
        <location evidence="1">Membrane</location>
    </subcellularLocation>
    <subcellularLocation>
        <location evidence="2">Secreted</location>
    </subcellularLocation>
</comment>
<evidence type="ECO:0000259" key="13">
    <source>
        <dbReference type="PROSITE" id="PS50255"/>
    </source>
</evidence>
<accession>D8LFE6</accession>
<dbReference type="InterPro" id="IPR045266">
    <property type="entry name" value="DOH_DOMON"/>
</dbReference>
<dbReference type="Gene3D" id="3.10.120.10">
    <property type="entry name" value="Cytochrome b5-like heme/steroid binding domain"/>
    <property type="match status" value="1"/>
</dbReference>
<evidence type="ECO:0000313" key="16">
    <source>
        <dbReference type="EMBL" id="CBN75606.1"/>
    </source>
</evidence>
<feature type="domain" description="DOMON" evidence="14">
    <location>
        <begin position="587"/>
        <end position="713"/>
    </location>
</feature>
<sequence>MAARRRGGGGAAGSFFLAGLLVWTTVSADDLPTDEFTPRSYDGVGNNEANPTWGAVGSIELRSVAQADYADELFTPPGDLTRPTAREVMTDVFLASPPAVSTESALFVAWGQLLTYDLSLTVDNSSEPFDIACNDGNGAEGIDIWCPLGASSDPISFFRSDAGLSDDDGANSVETRSPVNYATAFMDLDFVYGRSEEDAATLRSSDGNGFMAVTEKGLPYLNDDGTWLIADQRTARFPVTFALHVVLLREHNRCCVEIAPGEGAETDEDIYQVCRGWTIAVFQHITENDFLIRLLGGSVSDFVETSSSTSSASSSLSSSSSATASGLSSDGGGDTGSSGRRIRRKLTEEKEQDALEGYESTRYDNTELAAAVGADSLVSFFDSVEVADVLRGAVLSPVLAANSYFTTAVSNGSPLFKLPVDAVQRGRDHALPTYNDARQAFGLDVATTFSDVTTSSSSSSTTSTSSASDSDELVATILSAAYGGDISTLDAVTGALAEPMLTSSGGFFGELLHAAWMDQMYRTFRGDRFHHLHSRSIEDVSLTTISDLLNRTTGAADLPLSAFAAAGVEVCGADCTAVGEEDVELSDSYKMAWEVQEDEELISFSLSARDIGDRGMLGVGFGGLTMSDAQDFVICELTSTDEAECIDRQPTGGRSLPPRDDEDAVLEVQSVEVDGEWTTVTFLKPTAALDDQDYDLAQDIKDEEETEVIYSFGESLGQHPTSSRGASTINFATGDVEIECDENNFVSLHGALMLIAWMILAPWGIYYVRYRKGEEIDFIWRYEWWEMHEEIMIVASEAVLPLGITAIFASGSQRGTEHAHWGYYMIIAVMAQVLSGWLRVKGLGGKNANFSVFHRFNKFFHIYAGRFAYLAGVVQCYRGLELVASDDKLIFSAGDGLDLQLGSFGFVYEKVFPAWLGLIALIFLYLETRKQYRRYFKKGSAKILGCVEIINERHDGKGDADENGVPQYQRLVPRTEDLPIYSLAEFNEKVLNGQSWLLVDGAILDVSEFTARHPGGRRLILNALGTDVTAELLGEEMSVGHAMSFSPNVHSERAWTILKGLVIGYIDEDDEQEEDDGNDNVDGGKPLSAARKAAEKKKFTIAGQSAVFIGTRGSIRSVLTGDAMVIPDRFQKSAKAKRLNGLATISTGMVDVAGAPGRTSPQEMGAPLRRVLQKRSTSDSGRSLERFHVCPLLFRERMGAVSSFGRGYLPTSRPVYRYIFLCPGQAQILGVVQRSYNAYAVRVQDTNGSLTPGAIMGGLSQGSDKGQGTLKVVPAGETKAGVLCIEMRIRLYTDGAMSKLLENLAKDSDNPTVRLQAPFVIQKLVPPPAHRNVMMIAAGTGINPMVQQIRDYLALPKSGAQSSKSRLALVWQATSEADLFGADEIAAMQEKSDGLLEVVMLISGQHRKRNIPGAAFRKGAETFLKKAGLISPSVSAPSNSIRHWTPGRPSRELSMGTISEAKPGVFVSGRSVVRDNTSTSASTKTIATRASSIERRMSSTVVGTLTRGKVSREVLDEVFGPNLLGIMEAARTKDEDSPSMDRRRPRVTGTTTNTSGAAEGGGDLEEKEREKEDDYRDDRDLADELAGSDTTPGRLQVVVSGPTGFVSLVETILGEMGIPSSAIVLLD</sequence>
<feature type="domain" description="Cytochrome b561" evidence="15">
    <location>
        <begin position="712"/>
        <end position="918"/>
    </location>
</feature>
<dbReference type="eggNOG" id="KOG2408">
    <property type="taxonomic scope" value="Eukaryota"/>
</dbReference>
<name>D8LFE6_ECTSI</name>
<dbReference type="InterPro" id="IPR037120">
    <property type="entry name" value="Haem_peroxidase_sf_animal"/>
</dbReference>
<dbReference type="InterPro" id="IPR019791">
    <property type="entry name" value="Haem_peroxidase_animal"/>
</dbReference>
<dbReference type="GO" id="GO:0020037">
    <property type="term" value="F:heme binding"/>
    <property type="evidence" value="ECO:0007669"/>
    <property type="project" value="InterPro"/>
</dbReference>
<evidence type="ECO:0000256" key="9">
    <source>
        <dbReference type="ARBA" id="ARBA00023180"/>
    </source>
</evidence>
<evidence type="ECO:0000256" key="6">
    <source>
        <dbReference type="ARBA" id="ARBA00022982"/>
    </source>
</evidence>
<evidence type="ECO:0000256" key="10">
    <source>
        <dbReference type="SAM" id="MobiDB-lite"/>
    </source>
</evidence>
<dbReference type="GO" id="GO:0016020">
    <property type="term" value="C:membrane"/>
    <property type="evidence" value="ECO:0007669"/>
    <property type="project" value="UniProtKB-SubCell"/>
</dbReference>
<dbReference type="Pfam" id="PF00175">
    <property type="entry name" value="NAD_binding_1"/>
    <property type="match status" value="1"/>
</dbReference>
<keyword evidence="17" id="KW-1185">Reference proteome</keyword>
<dbReference type="CDD" id="cd08760">
    <property type="entry name" value="Cyt_b561_FRRS1_like"/>
    <property type="match status" value="1"/>
</dbReference>
<dbReference type="InterPro" id="IPR005018">
    <property type="entry name" value="DOMON_domain"/>
</dbReference>
<dbReference type="STRING" id="2880.D8LFE6"/>
<dbReference type="EMBL" id="FN648054">
    <property type="protein sequence ID" value="CBN75606.1"/>
    <property type="molecule type" value="Genomic_DNA"/>
</dbReference>
<keyword evidence="9" id="KW-0325">Glycoprotein</keyword>
<keyword evidence="16" id="KW-0575">Peroxidase</keyword>
<feature type="compositionally biased region" description="Basic and acidic residues" evidence="10">
    <location>
        <begin position="345"/>
        <end position="359"/>
    </location>
</feature>
<feature type="chain" id="PRO_5003117133" evidence="12">
    <location>
        <begin position="29"/>
        <end position="1627"/>
    </location>
</feature>
<dbReference type="Pfam" id="PF03098">
    <property type="entry name" value="An_peroxidase"/>
    <property type="match status" value="1"/>
</dbReference>
<keyword evidence="8 11" id="KW-0472">Membrane</keyword>
<keyword evidence="5 11" id="KW-0812">Transmembrane</keyword>
<evidence type="ECO:0000313" key="17">
    <source>
        <dbReference type="Proteomes" id="UP000002630"/>
    </source>
</evidence>
<feature type="compositionally biased region" description="Basic and acidic residues" evidence="10">
    <location>
        <begin position="1564"/>
        <end position="1578"/>
    </location>
</feature>
<dbReference type="InterPro" id="IPR001199">
    <property type="entry name" value="Cyt_B5-like_heme/steroid-bd"/>
</dbReference>
<evidence type="ECO:0000256" key="5">
    <source>
        <dbReference type="ARBA" id="ARBA00022692"/>
    </source>
</evidence>
<keyword evidence="3" id="KW-0813">Transport</keyword>
<dbReference type="GO" id="GO:0005576">
    <property type="term" value="C:extracellular region"/>
    <property type="evidence" value="ECO:0007669"/>
    <property type="project" value="UniProtKB-SubCell"/>
</dbReference>
<feature type="transmembrane region" description="Helical" evidence="11">
    <location>
        <begin position="911"/>
        <end position="928"/>
    </location>
</feature>
<dbReference type="OMA" id="CAMASIM"/>
<dbReference type="InParanoid" id="D8LFE6"/>
<evidence type="ECO:0000256" key="2">
    <source>
        <dbReference type="ARBA" id="ARBA00004613"/>
    </source>
</evidence>
<evidence type="ECO:0000256" key="7">
    <source>
        <dbReference type="ARBA" id="ARBA00022989"/>
    </source>
</evidence>
<keyword evidence="16" id="KW-0560">Oxidoreductase</keyword>
<evidence type="ECO:0000256" key="11">
    <source>
        <dbReference type="SAM" id="Phobius"/>
    </source>
</evidence>
<protein>
    <submittedName>
        <fullName evidence="16">Peroxidase</fullName>
    </submittedName>
</protein>
<organism evidence="16 17">
    <name type="scientific">Ectocarpus siliculosus</name>
    <name type="common">Brown alga</name>
    <name type="synonym">Conferva siliculosa</name>
    <dbReference type="NCBI Taxonomy" id="2880"/>
    <lineage>
        <taxon>Eukaryota</taxon>
        <taxon>Sar</taxon>
        <taxon>Stramenopiles</taxon>
        <taxon>Ochrophyta</taxon>
        <taxon>PX clade</taxon>
        <taxon>Phaeophyceae</taxon>
        <taxon>Ectocarpales</taxon>
        <taxon>Ectocarpaceae</taxon>
        <taxon>Ectocarpus</taxon>
    </lineage>
</organism>
<keyword evidence="6" id="KW-0249">Electron transport</keyword>
<proteinExistence type="predicted"/>
<dbReference type="CDD" id="cd09631">
    <property type="entry name" value="DOMON_DOH"/>
    <property type="match status" value="1"/>
</dbReference>
<dbReference type="InterPro" id="IPR010255">
    <property type="entry name" value="Haem_peroxidase_sf"/>
</dbReference>
<dbReference type="SUPFAM" id="SSF55856">
    <property type="entry name" value="Cytochrome b5-like heme/steroid binding domain"/>
    <property type="match status" value="1"/>
</dbReference>
<keyword evidence="12" id="KW-0732">Signal</keyword>
<feature type="compositionally biased region" description="Low complexity" evidence="10">
    <location>
        <begin position="307"/>
        <end position="328"/>
    </location>
</feature>
<feature type="region of interest" description="Disordered" evidence="10">
    <location>
        <begin position="1529"/>
        <end position="1578"/>
    </location>
</feature>
<dbReference type="SMART" id="SM01117">
    <property type="entry name" value="Cyt-b5"/>
    <property type="match status" value="1"/>
</dbReference>
<evidence type="ECO:0000256" key="1">
    <source>
        <dbReference type="ARBA" id="ARBA00004370"/>
    </source>
</evidence>
<dbReference type="PANTHER" id="PTHR11475:SF4">
    <property type="entry name" value="CHORION PEROXIDASE"/>
    <property type="match status" value="1"/>
</dbReference>
<dbReference type="PROSITE" id="PS50255">
    <property type="entry name" value="CYTOCHROME_B5_2"/>
    <property type="match status" value="1"/>
</dbReference>
<dbReference type="OrthoDB" id="823504at2759"/>
<keyword evidence="7 11" id="KW-1133">Transmembrane helix</keyword>
<dbReference type="PROSITE" id="PS50836">
    <property type="entry name" value="DOMON"/>
    <property type="match status" value="1"/>
</dbReference>
<feature type="transmembrane region" description="Helical" evidence="11">
    <location>
        <begin position="791"/>
        <end position="809"/>
    </location>
</feature>
<feature type="compositionally biased region" description="Basic and acidic residues" evidence="10">
    <location>
        <begin position="1530"/>
        <end position="1542"/>
    </location>
</feature>
<evidence type="ECO:0000256" key="8">
    <source>
        <dbReference type="ARBA" id="ARBA00023136"/>
    </source>
</evidence>
<dbReference type="Gene3D" id="3.40.50.80">
    <property type="entry name" value="Nucleotide-binding domain of ferredoxin-NADP reductase (FNR) module"/>
    <property type="match status" value="1"/>
</dbReference>
<feature type="signal peptide" evidence="12">
    <location>
        <begin position="1"/>
        <end position="28"/>
    </location>
</feature>
<dbReference type="PROSITE" id="PS50292">
    <property type="entry name" value="PEROXIDASE_3"/>
    <property type="match status" value="1"/>
</dbReference>
<dbReference type="Gene3D" id="1.20.120.1770">
    <property type="match status" value="1"/>
</dbReference>
<evidence type="ECO:0000256" key="12">
    <source>
        <dbReference type="SAM" id="SignalP"/>
    </source>
</evidence>
<feature type="transmembrane region" description="Helical" evidence="11">
    <location>
        <begin position="821"/>
        <end position="838"/>
    </location>
</feature>
<dbReference type="Gene3D" id="1.10.640.10">
    <property type="entry name" value="Haem peroxidase domain superfamily, animal type"/>
    <property type="match status" value="1"/>
</dbReference>
<dbReference type="GO" id="GO:0004601">
    <property type="term" value="F:peroxidase activity"/>
    <property type="evidence" value="ECO:0007669"/>
    <property type="project" value="UniProtKB-KW"/>
</dbReference>
<keyword evidence="4" id="KW-0964">Secreted</keyword>
<evidence type="ECO:0000256" key="3">
    <source>
        <dbReference type="ARBA" id="ARBA00022448"/>
    </source>
</evidence>
<dbReference type="Proteomes" id="UP000002630">
    <property type="component" value="Linkage Group LG18"/>
</dbReference>
<dbReference type="InterPro" id="IPR039261">
    <property type="entry name" value="FNR_nucleotide-bd"/>
</dbReference>
<dbReference type="InterPro" id="IPR006593">
    <property type="entry name" value="Cyt_b561/ferric_Rdtase_TM"/>
</dbReference>
<reference evidence="16 17" key="1">
    <citation type="journal article" date="2010" name="Nature">
        <title>The Ectocarpus genome and the independent evolution of multicellularity in brown algae.</title>
        <authorList>
            <person name="Cock J.M."/>
            <person name="Sterck L."/>
            <person name="Rouze P."/>
            <person name="Scornet D."/>
            <person name="Allen A.E."/>
            <person name="Amoutzias G."/>
            <person name="Anthouard V."/>
            <person name="Artiguenave F."/>
            <person name="Aury J.M."/>
            <person name="Badger J.H."/>
            <person name="Beszteri B."/>
            <person name="Billiau K."/>
            <person name="Bonnet E."/>
            <person name="Bothwell J.H."/>
            <person name="Bowler C."/>
            <person name="Boyen C."/>
            <person name="Brownlee C."/>
            <person name="Carrano C.J."/>
            <person name="Charrier B."/>
            <person name="Cho G.Y."/>
            <person name="Coelho S.M."/>
            <person name="Collen J."/>
            <person name="Corre E."/>
            <person name="Da Silva C."/>
            <person name="Delage L."/>
            <person name="Delaroque N."/>
            <person name="Dittami S.M."/>
            <person name="Doulbeau S."/>
            <person name="Elias M."/>
            <person name="Farnham G."/>
            <person name="Gachon C.M."/>
            <person name="Gschloessl B."/>
            <person name="Heesch S."/>
            <person name="Jabbari K."/>
            <person name="Jubin C."/>
            <person name="Kawai H."/>
            <person name="Kimura K."/>
            <person name="Kloareg B."/>
            <person name="Kupper F.C."/>
            <person name="Lang D."/>
            <person name="Le Bail A."/>
            <person name="Leblanc C."/>
            <person name="Lerouge P."/>
            <person name="Lohr M."/>
            <person name="Lopez P.J."/>
            <person name="Martens C."/>
            <person name="Maumus F."/>
            <person name="Michel G."/>
            <person name="Miranda-Saavedra D."/>
            <person name="Morales J."/>
            <person name="Moreau H."/>
            <person name="Motomura T."/>
            <person name="Nagasato C."/>
            <person name="Napoli C.A."/>
            <person name="Nelson D.R."/>
            <person name="Nyvall-Collen P."/>
            <person name="Peters A.F."/>
            <person name="Pommier C."/>
            <person name="Potin P."/>
            <person name="Poulain J."/>
            <person name="Quesneville H."/>
            <person name="Read B."/>
            <person name="Rensing S.A."/>
            <person name="Ritter A."/>
            <person name="Rousvoal S."/>
            <person name="Samanta M."/>
            <person name="Samson G."/>
            <person name="Schroeder D.C."/>
            <person name="Segurens B."/>
            <person name="Strittmatter M."/>
            <person name="Tonon T."/>
            <person name="Tregear J.W."/>
            <person name="Valentin K."/>
            <person name="von Dassow P."/>
            <person name="Yamagishi T."/>
            <person name="Van de Peer Y."/>
            <person name="Wincker P."/>
        </authorList>
    </citation>
    <scope>NUCLEOTIDE SEQUENCE [LARGE SCALE GENOMIC DNA]</scope>
    <source>
        <strain evidence="17">Ec32 / CCAP1310/4</strain>
    </source>
</reference>
<dbReference type="PROSITE" id="PS50939">
    <property type="entry name" value="CYTOCHROME_B561"/>
    <property type="match status" value="1"/>
</dbReference>
<dbReference type="InterPro" id="IPR036400">
    <property type="entry name" value="Cyt_B5-like_heme/steroid_sf"/>
</dbReference>
<feature type="transmembrane region" description="Helical" evidence="11">
    <location>
        <begin position="748"/>
        <end position="770"/>
    </location>
</feature>